<reference evidence="1" key="1">
    <citation type="journal article" date="2019" name="bioRxiv">
        <title>The Genome of the Zebra Mussel, Dreissena polymorpha: A Resource for Invasive Species Research.</title>
        <authorList>
            <person name="McCartney M.A."/>
            <person name="Auch B."/>
            <person name="Kono T."/>
            <person name="Mallez S."/>
            <person name="Zhang Y."/>
            <person name="Obille A."/>
            <person name="Becker A."/>
            <person name="Abrahante J.E."/>
            <person name="Garbe J."/>
            <person name="Badalamenti J.P."/>
            <person name="Herman A."/>
            <person name="Mangelson H."/>
            <person name="Liachko I."/>
            <person name="Sullivan S."/>
            <person name="Sone E.D."/>
            <person name="Koren S."/>
            <person name="Silverstein K.A.T."/>
            <person name="Beckman K.B."/>
            <person name="Gohl D.M."/>
        </authorList>
    </citation>
    <scope>NUCLEOTIDE SEQUENCE</scope>
    <source>
        <strain evidence="1">Duluth1</strain>
        <tissue evidence="1">Whole animal</tissue>
    </source>
</reference>
<sequence length="77" mass="8670">MCVQRRFIFFPRSLGHKSSVNILAQYAATAHFPHRYPFIHLGGEEQLCDKFIAQENSGGLCGIQTRDLSISKPASYL</sequence>
<evidence type="ECO:0000313" key="2">
    <source>
        <dbReference type="Proteomes" id="UP000828390"/>
    </source>
</evidence>
<dbReference type="Proteomes" id="UP000828390">
    <property type="component" value="Unassembled WGS sequence"/>
</dbReference>
<name>A0A9D4BPB4_DREPO</name>
<comment type="caution">
    <text evidence="1">The sequence shown here is derived from an EMBL/GenBank/DDBJ whole genome shotgun (WGS) entry which is preliminary data.</text>
</comment>
<dbReference type="EMBL" id="JAIWYP010000015">
    <property type="protein sequence ID" value="KAH3702121.1"/>
    <property type="molecule type" value="Genomic_DNA"/>
</dbReference>
<organism evidence="1 2">
    <name type="scientific">Dreissena polymorpha</name>
    <name type="common">Zebra mussel</name>
    <name type="synonym">Mytilus polymorpha</name>
    <dbReference type="NCBI Taxonomy" id="45954"/>
    <lineage>
        <taxon>Eukaryota</taxon>
        <taxon>Metazoa</taxon>
        <taxon>Spiralia</taxon>
        <taxon>Lophotrochozoa</taxon>
        <taxon>Mollusca</taxon>
        <taxon>Bivalvia</taxon>
        <taxon>Autobranchia</taxon>
        <taxon>Heteroconchia</taxon>
        <taxon>Euheterodonta</taxon>
        <taxon>Imparidentia</taxon>
        <taxon>Neoheterodontei</taxon>
        <taxon>Myida</taxon>
        <taxon>Dreissenoidea</taxon>
        <taxon>Dreissenidae</taxon>
        <taxon>Dreissena</taxon>
    </lineage>
</organism>
<dbReference type="AlphaFoldDB" id="A0A9D4BPB4"/>
<proteinExistence type="predicted"/>
<reference evidence="1" key="2">
    <citation type="submission" date="2020-11" db="EMBL/GenBank/DDBJ databases">
        <authorList>
            <person name="McCartney M.A."/>
            <person name="Auch B."/>
            <person name="Kono T."/>
            <person name="Mallez S."/>
            <person name="Becker A."/>
            <person name="Gohl D.M."/>
            <person name="Silverstein K.A.T."/>
            <person name="Koren S."/>
            <person name="Bechman K.B."/>
            <person name="Herman A."/>
            <person name="Abrahante J.E."/>
            <person name="Garbe J."/>
        </authorList>
    </citation>
    <scope>NUCLEOTIDE SEQUENCE</scope>
    <source>
        <strain evidence="1">Duluth1</strain>
        <tissue evidence="1">Whole animal</tissue>
    </source>
</reference>
<accession>A0A9D4BPB4</accession>
<gene>
    <name evidence="1" type="ORF">DPMN_077123</name>
</gene>
<keyword evidence="2" id="KW-1185">Reference proteome</keyword>
<evidence type="ECO:0000313" key="1">
    <source>
        <dbReference type="EMBL" id="KAH3702121.1"/>
    </source>
</evidence>
<protein>
    <submittedName>
        <fullName evidence="1">Uncharacterized protein</fullName>
    </submittedName>
</protein>